<dbReference type="Proteomes" id="UP001206878">
    <property type="component" value="Unassembled WGS sequence"/>
</dbReference>
<dbReference type="EMBL" id="JANPXH010000004">
    <property type="protein sequence ID" value="MCR6675339.1"/>
    <property type="molecule type" value="Genomic_DNA"/>
</dbReference>
<evidence type="ECO:0000256" key="1">
    <source>
        <dbReference type="SAM" id="MobiDB-lite"/>
    </source>
</evidence>
<protein>
    <submittedName>
        <fullName evidence="3">DUF5384 family protein</fullName>
    </submittedName>
</protein>
<dbReference type="AlphaFoldDB" id="A0AAW5MGT7"/>
<keyword evidence="2" id="KW-0732">Signal</keyword>
<name>A0AAW5MGT7_9ESCH</name>
<proteinExistence type="predicted"/>
<accession>A0AAW5MGT7</accession>
<evidence type="ECO:0000313" key="3">
    <source>
        <dbReference type="EMBL" id="MCR6675339.1"/>
    </source>
</evidence>
<feature type="signal peptide" evidence="2">
    <location>
        <begin position="1"/>
        <end position="22"/>
    </location>
</feature>
<evidence type="ECO:0000256" key="2">
    <source>
        <dbReference type="SAM" id="SignalP"/>
    </source>
</evidence>
<feature type="chain" id="PRO_5043666608" evidence="2">
    <location>
        <begin position="23"/>
        <end position="181"/>
    </location>
</feature>
<comment type="caution">
    <text evidence="3">The sequence shown here is derived from an EMBL/GenBank/DDBJ whole genome shotgun (WGS) entry which is preliminary data.</text>
</comment>
<dbReference type="RefSeq" id="WP_279283445.1">
    <property type="nucleotide sequence ID" value="NZ_CP099344.1"/>
</dbReference>
<gene>
    <name evidence="3" type="ORF">NVV43_06920</name>
</gene>
<evidence type="ECO:0000313" key="4">
    <source>
        <dbReference type="Proteomes" id="UP001206878"/>
    </source>
</evidence>
<organism evidence="3 4">
    <name type="scientific">Escherichia marmotae</name>
    <dbReference type="NCBI Taxonomy" id="1499973"/>
    <lineage>
        <taxon>Bacteria</taxon>
        <taxon>Pseudomonadati</taxon>
        <taxon>Pseudomonadota</taxon>
        <taxon>Gammaproteobacteria</taxon>
        <taxon>Enterobacterales</taxon>
        <taxon>Enterobacteriaceae</taxon>
        <taxon>Escherichia</taxon>
    </lineage>
</organism>
<feature type="region of interest" description="Disordered" evidence="1">
    <location>
        <begin position="145"/>
        <end position="181"/>
    </location>
</feature>
<dbReference type="InterPro" id="IPR020231">
    <property type="entry name" value="Uncharacterised_YfgI"/>
</dbReference>
<sequence>MTRLALYILLALPCLSTFYVNASSLQEQLAAIERAENEGKAEEKRIEDARKEQERQRANAERIRKEKAAAMAAAKEKQRRAAEFERKAKLEAEMAADKKRDQDYEDQLRQLELENRKLELEAKRARVNRANDFLDQELKERAAQTDVIQSEADARRNISTGTKELLQSEGKARESKADSWW</sequence>
<feature type="compositionally biased region" description="Basic and acidic residues" evidence="1">
    <location>
        <begin position="170"/>
        <end position="181"/>
    </location>
</feature>
<feature type="region of interest" description="Disordered" evidence="1">
    <location>
        <begin position="36"/>
        <end position="61"/>
    </location>
</feature>
<dbReference type="Pfam" id="PF17358">
    <property type="entry name" value="DUF5384"/>
    <property type="match status" value="1"/>
</dbReference>
<reference evidence="3" key="1">
    <citation type="submission" date="2022-07" db="EMBL/GenBank/DDBJ databases">
        <title>Diversity of ethanolamine utilization by human commensal Escherichia coli.</title>
        <authorList>
            <person name="Jubelin G."/>
        </authorList>
    </citation>
    <scope>NUCLEOTIDE SEQUENCE</scope>
    <source>
        <strain evidence="3">S1</strain>
    </source>
</reference>